<accession>A0AAX3LWH1</accession>
<keyword evidence="1" id="KW-0812">Transmembrane</keyword>
<sequence length="55" mass="6088">MASGLSILGIKKFSTLNLLPSLLVPIIVLSFTINCKWYYGQCRCPIRTINCSGCH</sequence>
<reference evidence="2 3" key="1">
    <citation type="submission" date="2023-02" db="EMBL/GenBank/DDBJ databases">
        <title>Genome sequence of Paenibacillus kyungheensis KACC 18744.</title>
        <authorList>
            <person name="Kim S."/>
            <person name="Heo J."/>
            <person name="Kwon S.-W."/>
        </authorList>
    </citation>
    <scope>NUCLEOTIDE SEQUENCE [LARGE SCALE GENOMIC DNA]</scope>
    <source>
        <strain evidence="2 3">KACC 18744</strain>
    </source>
</reference>
<evidence type="ECO:0000256" key="1">
    <source>
        <dbReference type="SAM" id="Phobius"/>
    </source>
</evidence>
<feature type="transmembrane region" description="Helical" evidence="1">
    <location>
        <begin position="18"/>
        <end position="39"/>
    </location>
</feature>
<dbReference type="KEGG" id="pka:PQ456_11335"/>
<proteinExistence type="predicted"/>
<dbReference type="Proteomes" id="UP001220509">
    <property type="component" value="Chromosome"/>
</dbReference>
<dbReference type="AlphaFoldDB" id="A0AAX3LWH1"/>
<evidence type="ECO:0000313" key="2">
    <source>
        <dbReference type="EMBL" id="WCT53806.1"/>
    </source>
</evidence>
<keyword evidence="1" id="KW-1133">Transmembrane helix</keyword>
<name>A0AAX3LWH1_9BACL</name>
<protein>
    <submittedName>
        <fullName evidence="2">Uncharacterized protein</fullName>
    </submittedName>
</protein>
<gene>
    <name evidence="2" type="ORF">PQ456_11335</name>
</gene>
<dbReference type="EMBL" id="CP117416">
    <property type="protein sequence ID" value="WCT53806.1"/>
    <property type="molecule type" value="Genomic_DNA"/>
</dbReference>
<organism evidence="2 3">
    <name type="scientific">Paenibacillus kyungheensis</name>
    <dbReference type="NCBI Taxonomy" id="1452732"/>
    <lineage>
        <taxon>Bacteria</taxon>
        <taxon>Bacillati</taxon>
        <taxon>Bacillota</taxon>
        <taxon>Bacilli</taxon>
        <taxon>Bacillales</taxon>
        <taxon>Paenibacillaceae</taxon>
        <taxon>Paenibacillus</taxon>
    </lineage>
</organism>
<evidence type="ECO:0000313" key="3">
    <source>
        <dbReference type="Proteomes" id="UP001220509"/>
    </source>
</evidence>
<keyword evidence="3" id="KW-1185">Reference proteome</keyword>
<keyword evidence="1" id="KW-0472">Membrane</keyword>